<dbReference type="InterPro" id="IPR002941">
    <property type="entry name" value="DNA_methylase_N4/N6"/>
</dbReference>
<keyword evidence="1 5" id="KW-0489">Methyltransferase</keyword>
<evidence type="ECO:0000313" key="6">
    <source>
        <dbReference type="Proteomes" id="UP001319861"/>
    </source>
</evidence>
<dbReference type="Gene3D" id="3.40.50.150">
    <property type="entry name" value="Vaccinia Virus protein VP39"/>
    <property type="match status" value="1"/>
</dbReference>
<dbReference type="GO" id="GO:0008168">
    <property type="term" value="F:methyltransferase activity"/>
    <property type="evidence" value="ECO:0007669"/>
    <property type="project" value="UniProtKB-KW"/>
</dbReference>
<dbReference type="GO" id="GO:0032259">
    <property type="term" value="P:methylation"/>
    <property type="evidence" value="ECO:0007669"/>
    <property type="project" value="UniProtKB-KW"/>
</dbReference>
<evidence type="ECO:0000256" key="1">
    <source>
        <dbReference type="ARBA" id="ARBA00022603"/>
    </source>
</evidence>
<dbReference type="InterPro" id="IPR001091">
    <property type="entry name" value="RM_Methyltransferase"/>
</dbReference>
<dbReference type="RefSeq" id="WP_229232337.1">
    <property type="nucleotide sequence ID" value="NZ_AP024525.1"/>
</dbReference>
<dbReference type="Pfam" id="PF01555">
    <property type="entry name" value="N6_N4_Mtase"/>
    <property type="match status" value="1"/>
</dbReference>
<dbReference type="SUPFAM" id="SSF53335">
    <property type="entry name" value="S-adenosyl-L-methionine-dependent methyltransferases"/>
    <property type="match status" value="1"/>
</dbReference>
<evidence type="ECO:0000256" key="3">
    <source>
        <dbReference type="RuleBase" id="RU362026"/>
    </source>
</evidence>
<dbReference type="EMBL" id="AP024525">
    <property type="protein sequence ID" value="BCT75613.1"/>
    <property type="molecule type" value="Genomic_DNA"/>
</dbReference>
<evidence type="ECO:0000256" key="2">
    <source>
        <dbReference type="ARBA" id="ARBA00022679"/>
    </source>
</evidence>
<organism evidence="5 6">
    <name type="scientific">Sinomonas cyclohexanicum</name>
    <name type="common">Corynebacterium cyclohexanicum</name>
    <dbReference type="NCBI Taxonomy" id="322009"/>
    <lineage>
        <taxon>Bacteria</taxon>
        <taxon>Bacillati</taxon>
        <taxon>Actinomycetota</taxon>
        <taxon>Actinomycetes</taxon>
        <taxon>Micrococcales</taxon>
        <taxon>Micrococcaceae</taxon>
        <taxon>Sinomonas</taxon>
    </lineage>
</organism>
<evidence type="ECO:0000259" key="4">
    <source>
        <dbReference type="Pfam" id="PF01555"/>
    </source>
</evidence>
<evidence type="ECO:0000313" key="5">
    <source>
        <dbReference type="EMBL" id="BCT75613.1"/>
    </source>
</evidence>
<dbReference type="PANTHER" id="PTHR13370:SF3">
    <property type="entry name" value="TRNA (GUANINE(10)-N2)-METHYLTRANSFERASE HOMOLOG"/>
    <property type="match status" value="1"/>
</dbReference>
<protein>
    <recommendedName>
        <fullName evidence="3">Methyltransferase</fullName>
        <ecNumber evidence="3">2.1.1.-</ecNumber>
    </recommendedName>
</protein>
<accession>A0ABN6FFU0</accession>
<feature type="domain" description="DNA methylase N-4/N-6" evidence="4">
    <location>
        <begin position="32"/>
        <end position="229"/>
    </location>
</feature>
<dbReference type="Proteomes" id="UP001319861">
    <property type="component" value="Chromosome"/>
</dbReference>
<sequence>MSLYYSDDHVTLYHGDALDLLRDGTIGTVGSIITDPPYCSGGRQQAGARNTVSKNDARADVDWLPTDNMGTDSYIWWMRELGREFMRVADTGAHLYSFTDWRMYSALVTAFETVGWSLRSCVVWSKERGGAMGSFWRNDHEWVAVLTKGQPVPLPNGGFFNVLKATKPQGGKHPTEKPLSVMSRLVEAAPGVILDPFAGSGSTLVAAKALGRRAIGVELEERYCEIAAKRLSQGVLDLGGLL</sequence>
<proteinExistence type="inferred from homology"/>
<dbReference type="PANTHER" id="PTHR13370">
    <property type="entry name" value="RNA METHYLASE-RELATED"/>
    <property type="match status" value="1"/>
</dbReference>
<reference evidence="5 6" key="1">
    <citation type="journal article" date="2021" name="J. Biosci. Bioeng.">
        <title>Identification and characterization of a chc gene cluster responsible for the aromatization pathway of cyclohexanecarboxylate degradation in Sinomonas cyclohexanicum ATCC 51369.</title>
        <authorList>
            <person name="Yamamoto T."/>
            <person name="Hasegawa Y."/>
            <person name="Lau P.C.K."/>
            <person name="Iwaki H."/>
        </authorList>
    </citation>
    <scope>NUCLEOTIDE SEQUENCE [LARGE SCALE GENOMIC DNA]</scope>
    <source>
        <strain evidence="5 6">ATCC 51369</strain>
    </source>
</reference>
<dbReference type="InterPro" id="IPR029063">
    <property type="entry name" value="SAM-dependent_MTases_sf"/>
</dbReference>
<comment type="similarity">
    <text evidence="3">Belongs to the N(4)/N(6)-methyltransferase family.</text>
</comment>
<keyword evidence="2" id="KW-0808">Transferase</keyword>
<dbReference type="PRINTS" id="PR00508">
    <property type="entry name" value="S21N4MTFRASE"/>
</dbReference>
<dbReference type="EC" id="2.1.1.-" evidence="3"/>
<name>A0ABN6FFU0_SINCY</name>
<gene>
    <name evidence="5" type="ORF">SCMU_14550</name>
</gene>
<keyword evidence="6" id="KW-1185">Reference proteome</keyword>